<sequence>MGVFVVKLYLPFLREIEVKFNENSCRIESTDGFFDLSHVIEKGEEENILSIFFRKQRILEISIDLLTKMKEDFKDTCLVKCLTCMGVEKNHQGVLFPLRPTSDFSINDQELCIFMEFSCIKRDVPVVVIIEHNRELVYGNIDVIPAGKSENDHRTFVHVILLDHKQLLEHVQGTNEYKFSVYLLNGKKLIEGIFRIRREKLSYDKKYSNFYSYHFDQKI</sequence>
<dbReference type="AlphaFoldDB" id="B7GJD9"/>
<dbReference type="EMBL" id="CP000922">
    <property type="protein sequence ID" value="ACJ33587.1"/>
    <property type="molecule type" value="Genomic_DNA"/>
</dbReference>
<accession>B7GJD9</accession>
<dbReference type="PATRIC" id="fig|491915.6.peg.1242"/>
<dbReference type="eggNOG" id="ENOG5033RFW">
    <property type="taxonomic scope" value="Bacteria"/>
</dbReference>
<protein>
    <submittedName>
        <fullName evidence="1">Uncharacterized protein</fullName>
    </submittedName>
</protein>
<reference evidence="1 2" key="1">
    <citation type="journal article" date="2008" name="Genome Biol.">
        <title>Encapsulated in silica: genome, proteome and physiology of the thermophilic bacterium Anoxybacillus flavithermus WK1.</title>
        <authorList>
            <person name="Saw J.H."/>
            <person name="Mountain B.W."/>
            <person name="Feng L."/>
            <person name="Omelchenko M.V."/>
            <person name="Hou S."/>
            <person name="Saito J.A."/>
            <person name="Stott M.B."/>
            <person name="Li D."/>
            <person name="Zhao G."/>
            <person name="Wu J."/>
            <person name="Galperin M.Y."/>
            <person name="Koonin E.V."/>
            <person name="Makarova K.S."/>
            <person name="Wolf Y.I."/>
            <person name="Rigden D.J."/>
            <person name="Dunfield P.F."/>
            <person name="Wang L."/>
            <person name="Alam M."/>
        </authorList>
    </citation>
    <scope>NUCLEOTIDE SEQUENCE [LARGE SCALE GENOMIC DNA]</scope>
    <source>
        <strain evidence="2">DSM 21510 / WK1</strain>
    </source>
</reference>
<dbReference type="Proteomes" id="UP000000742">
    <property type="component" value="Chromosome"/>
</dbReference>
<proteinExistence type="predicted"/>
<dbReference type="KEGG" id="afl:Aflv_1215"/>
<evidence type="ECO:0000313" key="2">
    <source>
        <dbReference type="Proteomes" id="UP000000742"/>
    </source>
</evidence>
<dbReference type="HOGENOM" id="CLU_1259287_0_0_9"/>
<gene>
    <name evidence="1" type="ordered locus">Aflv_1215</name>
</gene>
<evidence type="ECO:0000313" key="1">
    <source>
        <dbReference type="EMBL" id="ACJ33587.1"/>
    </source>
</evidence>
<name>B7GJD9_ANOFW</name>
<organism evidence="1 2">
    <name type="scientific">Anoxybacillus flavithermus (strain DSM 21510 / WK1)</name>
    <dbReference type="NCBI Taxonomy" id="491915"/>
    <lineage>
        <taxon>Bacteria</taxon>
        <taxon>Bacillati</taxon>
        <taxon>Bacillota</taxon>
        <taxon>Bacilli</taxon>
        <taxon>Bacillales</taxon>
        <taxon>Anoxybacillaceae</taxon>
        <taxon>Anoxybacillus</taxon>
    </lineage>
</organism>